<protein>
    <submittedName>
        <fullName evidence="2">Uncharacterized protein</fullName>
    </submittedName>
</protein>
<dbReference type="AlphaFoldDB" id="A0A0D2C683"/>
<sequence length="576" mass="64259">MAPLKTTKGPNVTFLAWTPGNQPEEERAQQRFSRHQHTALATHQKRKNERDAASSGEAQPATPAGRPARQVKALQGAGRLSLRTKNALPLKSSDKKKKKKKQLQREDPTLPISISAEKPDPFNAYCISGISAPAQSMLQFALTHQWPAYATSADNVVVDNWKSTTIKMAINSPHLLQAIIYAGSCYRSFLGPAGSMIDRVRTESYHETLTLLRSSIQSLEGPPPDELLLAIAILAINGEPDYSNRRALTTLEHYRDNEFYFSKPWVPEHFRALIELTKLKGGPQNVAIPSIAAMIFITDLIESFSTLRKPSFPIFPPPDQILRHLRVDEPRGDSADGFIFLRRKRNGRSILRLIKTARDLLYSYSICLQGPGGDVELGNLVLARRVLQHQALSLDTTSDPLYMLCRLAVSIYLIESVVLMPALLPFHECASRKLMLIIDECDRRGCWQTSPNVMLWATVLGGLTARGRPFVWWFAEQLRGSAIPPAKSNWPEVLQISGFFLPFLGPQGEGCRIFWDEACDWLDNAGTRPDRVDFSTLSLRQPPRDSDPGWMKNSPESQNSDSKDNAKGDQGSPPST</sequence>
<keyword evidence="3" id="KW-1185">Reference proteome</keyword>
<dbReference type="OrthoDB" id="3469466at2759"/>
<dbReference type="HOGENOM" id="CLU_015771_2_1_1"/>
<organism evidence="2 3">
    <name type="scientific">Exophiala spinifera</name>
    <dbReference type="NCBI Taxonomy" id="91928"/>
    <lineage>
        <taxon>Eukaryota</taxon>
        <taxon>Fungi</taxon>
        <taxon>Dikarya</taxon>
        <taxon>Ascomycota</taxon>
        <taxon>Pezizomycotina</taxon>
        <taxon>Eurotiomycetes</taxon>
        <taxon>Chaetothyriomycetidae</taxon>
        <taxon>Chaetothyriales</taxon>
        <taxon>Herpotrichiellaceae</taxon>
        <taxon>Exophiala</taxon>
    </lineage>
</organism>
<dbReference type="PANTHER" id="PTHR37540:SF5">
    <property type="entry name" value="TRANSCRIPTION FACTOR DOMAIN-CONTAINING PROTEIN"/>
    <property type="match status" value="1"/>
</dbReference>
<feature type="region of interest" description="Disordered" evidence="1">
    <location>
        <begin position="534"/>
        <end position="576"/>
    </location>
</feature>
<reference evidence="2 3" key="1">
    <citation type="submission" date="2015-01" db="EMBL/GenBank/DDBJ databases">
        <title>The Genome Sequence of Exophiala spinifera CBS89968.</title>
        <authorList>
            <consortium name="The Broad Institute Genomics Platform"/>
            <person name="Cuomo C."/>
            <person name="de Hoog S."/>
            <person name="Gorbushina A."/>
            <person name="Stielow B."/>
            <person name="Teixiera M."/>
            <person name="Abouelleil A."/>
            <person name="Chapman S.B."/>
            <person name="Priest M."/>
            <person name="Young S.K."/>
            <person name="Wortman J."/>
            <person name="Nusbaum C."/>
            <person name="Birren B."/>
        </authorList>
    </citation>
    <scope>NUCLEOTIDE SEQUENCE [LARGE SCALE GENOMIC DNA]</scope>
    <source>
        <strain evidence="2 3">CBS 89968</strain>
    </source>
</reference>
<feature type="region of interest" description="Disordered" evidence="1">
    <location>
        <begin position="1"/>
        <end position="114"/>
    </location>
</feature>
<proteinExistence type="predicted"/>
<dbReference type="Pfam" id="PF11951">
    <property type="entry name" value="Fungal_trans_2"/>
    <property type="match status" value="1"/>
</dbReference>
<dbReference type="GeneID" id="27330407"/>
<name>A0A0D2C683_9EURO</name>
<evidence type="ECO:0000313" key="3">
    <source>
        <dbReference type="Proteomes" id="UP000053328"/>
    </source>
</evidence>
<evidence type="ECO:0000256" key="1">
    <source>
        <dbReference type="SAM" id="MobiDB-lite"/>
    </source>
</evidence>
<dbReference type="PANTHER" id="PTHR37540">
    <property type="entry name" value="TRANSCRIPTION FACTOR (ACR-2), PUTATIVE-RELATED-RELATED"/>
    <property type="match status" value="1"/>
</dbReference>
<dbReference type="EMBL" id="KN847493">
    <property type="protein sequence ID" value="KIW19034.1"/>
    <property type="molecule type" value="Genomic_DNA"/>
</dbReference>
<evidence type="ECO:0000313" key="2">
    <source>
        <dbReference type="EMBL" id="KIW19034.1"/>
    </source>
</evidence>
<dbReference type="VEuPathDB" id="FungiDB:PV08_03324"/>
<accession>A0A0D2C683</accession>
<dbReference type="InterPro" id="IPR021858">
    <property type="entry name" value="Fun_TF"/>
</dbReference>
<gene>
    <name evidence="2" type="ORF">PV08_03324</name>
</gene>
<dbReference type="Proteomes" id="UP000053328">
    <property type="component" value="Unassembled WGS sequence"/>
</dbReference>
<feature type="compositionally biased region" description="Basic residues" evidence="1">
    <location>
        <begin position="32"/>
        <end position="47"/>
    </location>
</feature>
<dbReference type="RefSeq" id="XP_016239250.1">
    <property type="nucleotide sequence ID" value="XM_016377680.1"/>
</dbReference>